<keyword evidence="1" id="KW-0812">Transmembrane</keyword>
<dbReference type="RefSeq" id="WP_070124142.1">
    <property type="nucleotide sequence ID" value="NZ_MDHN01000010.1"/>
</dbReference>
<keyword evidence="1" id="KW-1133">Transmembrane helix</keyword>
<evidence type="ECO:0000313" key="3">
    <source>
        <dbReference type="Proteomes" id="UP000175691"/>
    </source>
</evidence>
<accession>A0A1E7ZEC0</accession>
<dbReference type="OrthoDB" id="6388258at2"/>
<dbReference type="InterPro" id="IPR020269">
    <property type="entry name" value="Phage_Mu_Releasin"/>
</dbReference>
<dbReference type="EMBL" id="MDHN01000010">
    <property type="protein sequence ID" value="OFC71802.1"/>
    <property type="molecule type" value="Genomic_DNA"/>
</dbReference>
<sequence length="124" mass="14871">MDLIDHVNKFWRFYSLLIAITGFALLWWLSKYFATKKELDAHAQNLEQHKQDFKKHKADHYRLSEMVNKIDHHVQNLPTSQDSQALRETMARLEGRLESVEPMFKQILNQYNMLLENELRGEKK</sequence>
<organism evidence="2 3">
    <name type="scientific">Alteromonas confluentis</name>
    <dbReference type="NCBI Taxonomy" id="1656094"/>
    <lineage>
        <taxon>Bacteria</taxon>
        <taxon>Pseudomonadati</taxon>
        <taxon>Pseudomonadota</taxon>
        <taxon>Gammaproteobacteria</taxon>
        <taxon>Alteromonadales</taxon>
        <taxon>Alteromonadaceae</taxon>
        <taxon>Alteromonas/Salinimonas group</taxon>
        <taxon>Alteromonas</taxon>
    </lineage>
</organism>
<dbReference type="STRING" id="1656094.BFC18_06510"/>
<evidence type="ECO:0008006" key="4">
    <source>
        <dbReference type="Google" id="ProtNLM"/>
    </source>
</evidence>
<gene>
    <name evidence="2" type="ORF">BFC18_06510</name>
</gene>
<name>A0A1E7ZEC0_9ALTE</name>
<dbReference type="Pfam" id="PF10805">
    <property type="entry name" value="DUF2730"/>
    <property type="match status" value="1"/>
</dbReference>
<keyword evidence="1" id="KW-0472">Membrane</keyword>
<evidence type="ECO:0000256" key="1">
    <source>
        <dbReference type="SAM" id="Phobius"/>
    </source>
</evidence>
<evidence type="ECO:0000313" key="2">
    <source>
        <dbReference type="EMBL" id="OFC71802.1"/>
    </source>
</evidence>
<feature type="transmembrane region" description="Helical" evidence="1">
    <location>
        <begin position="12"/>
        <end position="29"/>
    </location>
</feature>
<keyword evidence="3" id="KW-1185">Reference proteome</keyword>
<proteinExistence type="predicted"/>
<dbReference type="AlphaFoldDB" id="A0A1E7ZEC0"/>
<comment type="caution">
    <text evidence="2">The sequence shown here is derived from an EMBL/GenBank/DDBJ whole genome shotgun (WGS) entry which is preliminary data.</text>
</comment>
<protein>
    <recommendedName>
        <fullName evidence="4">DUF2730 domain-containing protein</fullName>
    </recommendedName>
</protein>
<dbReference type="Proteomes" id="UP000175691">
    <property type="component" value="Unassembled WGS sequence"/>
</dbReference>
<reference evidence="2 3" key="1">
    <citation type="submission" date="2016-08" db="EMBL/GenBank/DDBJ databases">
        <authorList>
            <person name="Seilhamer J.J."/>
        </authorList>
    </citation>
    <scope>NUCLEOTIDE SEQUENCE [LARGE SCALE GENOMIC DNA]</scope>
    <source>
        <strain evidence="2 3">KCTC 42603</strain>
    </source>
</reference>